<keyword evidence="1" id="KW-0472">Membrane</keyword>
<feature type="transmembrane region" description="Helical" evidence="1">
    <location>
        <begin position="79"/>
        <end position="97"/>
    </location>
</feature>
<feature type="transmembrane region" description="Helical" evidence="1">
    <location>
        <begin position="7"/>
        <end position="26"/>
    </location>
</feature>
<protein>
    <recommendedName>
        <fullName evidence="2">Heparan-alpha-glucosaminide N-acetyltransferase catalytic domain-containing protein</fullName>
    </recommendedName>
</protein>
<name>K6ZGC1_9ALTE</name>
<dbReference type="InterPro" id="IPR012429">
    <property type="entry name" value="HGSNAT_cat"/>
</dbReference>
<feature type="transmembrane region" description="Helical" evidence="1">
    <location>
        <begin position="129"/>
        <end position="148"/>
    </location>
</feature>
<feature type="transmembrane region" description="Helical" evidence="1">
    <location>
        <begin position="46"/>
        <end position="67"/>
    </location>
</feature>
<organism evidence="3 4">
    <name type="scientific">Brumicola pallidula DSM 14239 = ACAM 615</name>
    <dbReference type="NCBI Taxonomy" id="1121922"/>
    <lineage>
        <taxon>Bacteria</taxon>
        <taxon>Pseudomonadati</taxon>
        <taxon>Pseudomonadota</taxon>
        <taxon>Gammaproteobacteria</taxon>
        <taxon>Alteromonadales</taxon>
        <taxon>Alteromonadaceae</taxon>
        <taxon>Brumicola</taxon>
    </lineage>
</organism>
<accession>K6ZGC1</accession>
<gene>
    <name evidence="3" type="ORF">GPAL_2535</name>
</gene>
<proteinExistence type="predicted"/>
<dbReference type="Proteomes" id="UP000006251">
    <property type="component" value="Unassembled WGS sequence"/>
</dbReference>
<dbReference type="EMBL" id="BAEQ01000045">
    <property type="protein sequence ID" value="GAC29392.1"/>
    <property type="molecule type" value="Genomic_DNA"/>
</dbReference>
<comment type="caution">
    <text evidence="3">The sequence shown here is derived from an EMBL/GenBank/DDBJ whole genome shotgun (WGS) entry which is preliminary data.</text>
</comment>
<dbReference type="OrthoDB" id="9807591at2"/>
<reference evidence="4" key="1">
    <citation type="journal article" date="2014" name="Environ. Microbiol.">
        <title>Comparative genomics of the marine bacterial genus Glaciecola reveals the high degree of genomic diversity and genomic characteristic for cold adaptation.</title>
        <authorList>
            <person name="Qin Q.L."/>
            <person name="Xie B.B."/>
            <person name="Yu Y."/>
            <person name="Shu Y.L."/>
            <person name="Rong J.C."/>
            <person name="Zhang Y.J."/>
            <person name="Zhao D.L."/>
            <person name="Chen X.L."/>
            <person name="Zhang X.Y."/>
            <person name="Chen B."/>
            <person name="Zhou B.C."/>
            <person name="Zhang Y.Z."/>
        </authorList>
    </citation>
    <scope>NUCLEOTIDE SEQUENCE [LARGE SCALE GENOMIC DNA]</scope>
    <source>
        <strain evidence="4">ACAM 615</strain>
    </source>
</reference>
<keyword evidence="1" id="KW-1133">Transmembrane helix</keyword>
<evidence type="ECO:0000313" key="3">
    <source>
        <dbReference type="EMBL" id="GAC29392.1"/>
    </source>
</evidence>
<dbReference type="Pfam" id="PF07786">
    <property type="entry name" value="HGSNAT_cat"/>
    <property type="match status" value="1"/>
</dbReference>
<dbReference type="STRING" id="1121922.GCA_000428905_02253"/>
<feature type="transmembrane region" description="Helical" evidence="1">
    <location>
        <begin position="168"/>
        <end position="187"/>
    </location>
</feature>
<feature type="domain" description="Heparan-alpha-glucosaminide N-acetyltransferase catalytic" evidence="2">
    <location>
        <begin position="4"/>
        <end position="216"/>
    </location>
</feature>
<evidence type="ECO:0000313" key="4">
    <source>
        <dbReference type="Proteomes" id="UP000006251"/>
    </source>
</evidence>
<dbReference type="RefSeq" id="WP_006012229.1">
    <property type="nucleotide sequence ID" value="NZ_AUAV01000011.1"/>
</dbReference>
<feature type="transmembrane region" description="Helical" evidence="1">
    <location>
        <begin position="103"/>
        <end position="122"/>
    </location>
</feature>
<dbReference type="AlphaFoldDB" id="K6ZGC1"/>
<keyword evidence="1" id="KW-0812">Transmembrane</keyword>
<keyword evidence="4" id="KW-1185">Reference proteome</keyword>
<evidence type="ECO:0000259" key="2">
    <source>
        <dbReference type="Pfam" id="PF07786"/>
    </source>
</evidence>
<evidence type="ECO:0000256" key="1">
    <source>
        <dbReference type="SAM" id="Phobius"/>
    </source>
</evidence>
<feature type="transmembrane region" description="Helical" evidence="1">
    <location>
        <begin position="208"/>
        <end position="228"/>
    </location>
</feature>
<sequence length="231" mass="26529">MNSRIFSIDVLRTVAIVLMVIFHFIYDLKFFGYVDWNIPDGEGWRTFRYVILSSFFICLGASLHLSYQRAINWKKFTKRLIQILVSALAISLVSLLMVPNNYIYFGVLHFIAVASLLCIMFANKPRMSLLIGLCIIAAYNIGWMSGIWPFNYIRSYLPAYSNDYVGLFPWVGVVFIGIWFASTAFLQNDPLKHIEKNTWLALPGKHSLVIYLVHQPAFFAIFGLIAYLSGR</sequence>